<name>A0A9Q8PD64_PASFU</name>
<evidence type="ECO:0000313" key="2">
    <source>
        <dbReference type="EMBL" id="UJO20299.1"/>
    </source>
</evidence>
<dbReference type="Proteomes" id="UP000756132">
    <property type="component" value="Chromosome 7"/>
</dbReference>
<gene>
    <name evidence="2" type="ORF">CLAFUR5_10031</name>
</gene>
<feature type="region of interest" description="Disordered" evidence="1">
    <location>
        <begin position="149"/>
        <end position="180"/>
    </location>
</feature>
<sequence length="180" mass="20859">MCEPSAIRYRETLPLYYCSVTFCLDHKGHRDYSATDGTFYRWLQRNSTEDLQRIRYLELSIRVPFIPPAKTGATKDPSVATINIDLSVTNPDRAVEYLDYYSDCPLMTKPLVRKAIAKIPRVEKKPLVTREVLWDIWEACYFLSRSDPRERRTWPTSAGHMSSTRAKTTLSDGPRMSTTR</sequence>
<dbReference type="KEGG" id="ffu:CLAFUR5_10031"/>
<dbReference type="EMBL" id="CP090169">
    <property type="protein sequence ID" value="UJO20299.1"/>
    <property type="molecule type" value="Genomic_DNA"/>
</dbReference>
<reference evidence="2" key="1">
    <citation type="submission" date="2021-12" db="EMBL/GenBank/DDBJ databases">
        <authorList>
            <person name="Zaccaron A."/>
            <person name="Stergiopoulos I."/>
        </authorList>
    </citation>
    <scope>NUCLEOTIDE SEQUENCE</scope>
    <source>
        <strain evidence="2">Race5_Kim</strain>
    </source>
</reference>
<dbReference type="GeneID" id="71989909"/>
<feature type="compositionally biased region" description="Polar residues" evidence="1">
    <location>
        <begin position="154"/>
        <end position="180"/>
    </location>
</feature>
<dbReference type="RefSeq" id="XP_047764665.1">
    <property type="nucleotide sequence ID" value="XM_047909179.1"/>
</dbReference>
<dbReference type="AlphaFoldDB" id="A0A9Q8PD64"/>
<reference evidence="2" key="2">
    <citation type="journal article" date="2022" name="Microb. Genom.">
        <title>A chromosome-scale genome assembly of the tomato pathogen Cladosporium fulvum reveals a compartmentalized genome architecture and the presence of a dispensable chromosome.</title>
        <authorList>
            <person name="Zaccaron A.Z."/>
            <person name="Chen L.H."/>
            <person name="Samaras A."/>
            <person name="Stergiopoulos I."/>
        </authorList>
    </citation>
    <scope>NUCLEOTIDE SEQUENCE</scope>
    <source>
        <strain evidence="2">Race5_Kim</strain>
    </source>
</reference>
<evidence type="ECO:0000313" key="3">
    <source>
        <dbReference type="Proteomes" id="UP000756132"/>
    </source>
</evidence>
<keyword evidence="3" id="KW-1185">Reference proteome</keyword>
<organism evidence="2 3">
    <name type="scientific">Passalora fulva</name>
    <name type="common">Tomato leaf mold</name>
    <name type="synonym">Cladosporium fulvum</name>
    <dbReference type="NCBI Taxonomy" id="5499"/>
    <lineage>
        <taxon>Eukaryota</taxon>
        <taxon>Fungi</taxon>
        <taxon>Dikarya</taxon>
        <taxon>Ascomycota</taxon>
        <taxon>Pezizomycotina</taxon>
        <taxon>Dothideomycetes</taxon>
        <taxon>Dothideomycetidae</taxon>
        <taxon>Mycosphaerellales</taxon>
        <taxon>Mycosphaerellaceae</taxon>
        <taxon>Fulvia</taxon>
    </lineage>
</organism>
<evidence type="ECO:0000256" key="1">
    <source>
        <dbReference type="SAM" id="MobiDB-lite"/>
    </source>
</evidence>
<protein>
    <submittedName>
        <fullName evidence="2">Uncharacterized protein</fullName>
    </submittedName>
</protein>
<dbReference type="OrthoDB" id="10480763at2759"/>
<accession>A0A9Q8PD64</accession>
<proteinExistence type="predicted"/>